<reference evidence="2 3" key="1">
    <citation type="submission" date="2016-06" db="EMBL/GenBank/DDBJ databases">
        <title>Genome sequencing of Cryobacterium arcticum PAMC 27867.</title>
        <authorList>
            <person name="Lee J."/>
            <person name="Kim O.-S."/>
        </authorList>
    </citation>
    <scope>NUCLEOTIDE SEQUENCE [LARGE SCALE GENOMIC DNA]</scope>
    <source>
        <strain evidence="2 3">PAMC 27867</strain>
    </source>
</reference>
<dbReference type="Pfam" id="PF01844">
    <property type="entry name" value="HNH"/>
    <property type="match status" value="1"/>
</dbReference>
<dbReference type="GO" id="GO:0004519">
    <property type="term" value="F:endonuclease activity"/>
    <property type="evidence" value="ECO:0007669"/>
    <property type="project" value="InterPro"/>
</dbReference>
<evidence type="ECO:0000313" key="2">
    <source>
        <dbReference type="EMBL" id="ANP73030.1"/>
    </source>
</evidence>
<dbReference type="GO" id="GO:0003676">
    <property type="term" value="F:nucleic acid binding"/>
    <property type="evidence" value="ECO:0007669"/>
    <property type="project" value="InterPro"/>
</dbReference>
<proteinExistence type="predicted"/>
<organism evidence="2 3">
    <name type="scientific">Cryobacterium arcticum</name>
    <dbReference type="NCBI Taxonomy" id="670052"/>
    <lineage>
        <taxon>Bacteria</taxon>
        <taxon>Bacillati</taxon>
        <taxon>Actinomycetota</taxon>
        <taxon>Actinomycetes</taxon>
        <taxon>Micrococcales</taxon>
        <taxon>Microbacteriaceae</taxon>
        <taxon>Cryobacterium</taxon>
    </lineage>
</organism>
<dbReference type="RefSeq" id="WP_066596158.1">
    <property type="nucleotide sequence ID" value="NZ_CP016282.1"/>
</dbReference>
<dbReference type="InterPro" id="IPR002711">
    <property type="entry name" value="HNH"/>
</dbReference>
<protein>
    <recommendedName>
        <fullName evidence="1">HNH nuclease domain-containing protein</fullName>
    </recommendedName>
</protein>
<dbReference type="InterPro" id="IPR003615">
    <property type="entry name" value="HNH_nuc"/>
</dbReference>
<dbReference type="GO" id="GO:0008270">
    <property type="term" value="F:zinc ion binding"/>
    <property type="evidence" value="ECO:0007669"/>
    <property type="project" value="InterPro"/>
</dbReference>
<dbReference type="OrthoDB" id="4413592at2"/>
<feature type="domain" description="HNH nuclease" evidence="1">
    <location>
        <begin position="55"/>
        <end position="116"/>
    </location>
</feature>
<accession>A0A1B1BKB5</accession>
<dbReference type="CDD" id="cd00085">
    <property type="entry name" value="HNHc"/>
    <property type="match status" value="1"/>
</dbReference>
<name>A0A1B1BKB5_9MICO</name>
<dbReference type="AlphaFoldDB" id="A0A1B1BKB5"/>
<dbReference type="Proteomes" id="UP000092582">
    <property type="component" value="Chromosome 1"/>
</dbReference>
<sequence length="221" mass="24167">MASPDIQISFETAPAAPTPAEKFAARYGRPIPATAESDAVWAAQKLPTSAPLRRLAAEYLWAGECAGICAVCESPIDLQFRGNHPGAPTLDRIVPREDGGDYVWGNLRVLHRSCNEELAEGNLPVSVEWARELLSAKMRGVAGELTRSDILRIQITHAARRLVEVRAELAGAGLSADATEERLRWQARYQEQVDNWPGVADLWERQARDREAGATDADAEG</sequence>
<evidence type="ECO:0000313" key="3">
    <source>
        <dbReference type="Proteomes" id="UP000092582"/>
    </source>
</evidence>
<gene>
    <name evidence="2" type="ORF">PA27867_2078</name>
</gene>
<dbReference type="SMART" id="SM00507">
    <property type="entry name" value="HNHc"/>
    <property type="match status" value="1"/>
</dbReference>
<keyword evidence="3" id="KW-1185">Reference proteome</keyword>
<dbReference type="KEGG" id="cart:PA27867_2078"/>
<evidence type="ECO:0000259" key="1">
    <source>
        <dbReference type="SMART" id="SM00507"/>
    </source>
</evidence>
<dbReference type="EMBL" id="CP016282">
    <property type="protein sequence ID" value="ANP73030.1"/>
    <property type="molecule type" value="Genomic_DNA"/>
</dbReference>
<dbReference type="Gene3D" id="1.10.30.50">
    <property type="match status" value="1"/>
</dbReference>